<feature type="compositionally biased region" description="Acidic residues" evidence="1">
    <location>
        <begin position="10"/>
        <end position="27"/>
    </location>
</feature>
<feature type="compositionally biased region" description="Acidic residues" evidence="1">
    <location>
        <begin position="64"/>
        <end position="112"/>
    </location>
</feature>
<feature type="compositionally biased region" description="Acidic residues" evidence="1">
    <location>
        <begin position="343"/>
        <end position="387"/>
    </location>
</feature>
<feature type="compositionally biased region" description="Acidic residues" evidence="1">
    <location>
        <begin position="404"/>
        <end position="455"/>
    </location>
</feature>
<feature type="compositionally biased region" description="Polar residues" evidence="1">
    <location>
        <begin position="47"/>
        <end position="61"/>
    </location>
</feature>
<feature type="compositionally biased region" description="Acidic residues" evidence="1">
    <location>
        <begin position="292"/>
        <end position="304"/>
    </location>
</feature>
<keyword evidence="3" id="KW-1185">Reference proteome</keyword>
<dbReference type="KEGG" id="slr:L21SP2_1626"/>
<feature type="compositionally biased region" description="Acidic residues" evidence="1">
    <location>
        <begin position="779"/>
        <end position="795"/>
    </location>
</feature>
<feature type="compositionally biased region" description="Acidic residues" evidence="1">
    <location>
        <begin position="201"/>
        <end position="225"/>
    </location>
</feature>
<feature type="compositionally biased region" description="Polar residues" evidence="1">
    <location>
        <begin position="611"/>
        <end position="626"/>
    </location>
</feature>
<feature type="compositionally biased region" description="Polar residues" evidence="1">
    <location>
        <begin position="589"/>
        <end position="604"/>
    </location>
</feature>
<feature type="region of interest" description="Disordered" evidence="1">
    <location>
        <begin position="190"/>
        <end position="476"/>
    </location>
</feature>
<feature type="region of interest" description="Disordered" evidence="1">
    <location>
        <begin position="1"/>
        <end position="139"/>
    </location>
</feature>
<reference evidence="2 3" key="1">
    <citation type="journal article" date="2015" name="Stand. Genomic Sci.">
        <title>Complete genome sequence and description of Salinispira pacifica gen. nov., sp. nov., a novel spirochaete isolated form a hypersaline microbial mat.</title>
        <authorList>
            <person name="Ben Hania W."/>
            <person name="Joseph M."/>
            <person name="Schumann P."/>
            <person name="Bunk B."/>
            <person name="Fiebig A."/>
            <person name="Sproer C."/>
            <person name="Klenk H.P."/>
            <person name="Fardeau M.L."/>
            <person name="Spring S."/>
        </authorList>
    </citation>
    <scope>NUCLEOTIDE SEQUENCE [LARGE SCALE GENOMIC DNA]</scope>
    <source>
        <strain evidence="2 3">L21-RPul-D2</strain>
    </source>
</reference>
<dbReference type="EMBL" id="CP006939">
    <property type="protein sequence ID" value="AHC15011.1"/>
    <property type="molecule type" value="Genomic_DNA"/>
</dbReference>
<dbReference type="OrthoDB" id="346175at2"/>
<dbReference type="RefSeq" id="WP_024267931.1">
    <property type="nucleotide sequence ID" value="NC_023035.1"/>
</dbReference>
<evidence type="ECO:0000313" key="2">
    <source>
        <dbReference type="EMBL" id="AHC15011.1"/>
    </source>
</evidence>
<protein>
    <submittedName>
        <fullName evidence="2">Uncharacterized protein</fullName>
    </submittedName>
</protein>
<feature type="compositionally biased region" description="Acidic residues" evidence="1">
    <location>
        <begin position="630"/>
        <end position="645"/>
    </location>
</feature>
<feature type="compositionally biased region" description="Acidic residues" evidence="1">
    <location>
        <begin position="687"/>
        <end position="748"/>
    </location>
</feature>
<dbReference type="Proteomes" id="UP000018680">
    <property type="component" value="Chromosome"/>
</dbReference>
<feature type="region of interest" description="Disordered" evidence="1">
    <location>
        <begin position="687"/>
        <end position="755"/>
    </location>
</feature>
<feature type="compositionally biased region" description="Low complexity" evidence="1">
    <location>
        <begin position="326"/>
        <end position="338"/>
    </location>
</feature>
<dbReference type="PATRIC" id="fig|1307761.3.peg.1621"/>
<feature type="compositionally biased region" description="Low complexity" evidence="1">
    <location>
        <begin position="525"/>
        <end position="540"/>
    </location>
</feature>
<evidence type="ECO:0000313" key="3">
    <source>
        <dbReference type="Proteomes" id="UP000018680"/>
    </source>
</evidence>
<sequence>MADENNAQDMDMDLELDELDDLDDELNEYGVFVKAGPEDVEDEPSDAQLQDLQEESSNAPDTSGEADESPADLSPDEEDLLGALEESGDYTEDDSFSLDDDPDFAIDDDSDDIPVKPDIQVSGDNGTAEESLSESESQALDDALNDLEGLEEEISLSLSDEDEEDQTIYLEEDEMKLDLDEQRDDVAFEEEETLDDIVIPDLDDDLDDITIPELDDEISIPDSNDEQQSGTHENEEPQHGGGESDLDVGNGDEALPGDLEPMDELEDDGSDDVLQEISLDEFMDKTQPTEDQPTEDQPTEDQTAEEQTHEEFSLDEEDLSFDMDSESSSAGDADSIEAFNAPEQDEDFLELDDDEDLLGSEVESDDIDIDLDEELLDFSGADDEAFSLDDTPGNDSDVDYTGSTEDELEDSSLPGAEDDVVSIEDLPDSDYSEDLDELEIDSEDSSSDEGEDFDDVAAFSDSLSEPEESEATETSMVDEAIRNSQEAEEGGNENQVLASIESELSAIKTELTDLRAELHRLRSGGAVAGAAAGAAAAAAASTTPGDEAKETEESPTAQIPSDEELHGGFFAGEDEDETIALTGDELDNILNTAEFTEESGQATASPDEDYSQTAFEDSSQDNNKVTEISIEGEEEDPFGGSDDELQAMAELDIEEELAGIDDLKDDSDDIQLYTGDELEDMELEIPEIGEEESPVDGEIEADGVDDTDIEDDFSDYSDSIAEAEAEESGAEEGLSADEEAMLMGEEEPESHMDLDLSEDEPVEELNLEEIEDAGTVSDEFSEPEALDIDQADENAPEPVQPDEHQLTTELKQELKAVLTYMDSLLENLPEEKIEEFAQSEHFATYQKLFEDLGL</sequence>
<dbReference type="HOGENOM" id="CLU_334306_0_0_12"/>
<evidence type="ECO:0000256" key="1">
    <source>
        <dbReference type="SAM" id="MobiDB-lite"/>
    </source>
</evidence>
<feature type="region of interest" description="Disordered" evidence="1">
    <location>
        <begin position="525"/>
        <end position="645"/>
    </location>
</feature>
<name>V5WIP3_9SPIO</name>
<accession>V5WIP3</accession>
<dbReference type="STRING" id="1307761.L21SP2_1626"/>
<feature type="compositionally biased region" description="Acidic residues" evidence="1">
    <location>
        <begin position="260"/>
        <end position="281"/>
    </location>
</feature>
<gene>
    <name evidence="2" type="ORF">L21SP2_1626</name>
</gene>
<proteinExistence type="predicted"/>
<feature type="compositionally biased region" description="Acidic residues" evidence="1">
    <location>
        <begin position="313"/>
        <end position="325"/>
    </location>
</feature>
<organism evidence="2 3">
    <name type="scientific">Salinispira pacifica</name>
    <dbReference type="NCBI Taxonomy" id="1307761"/>
    <lineage>
        <taxon>Bacteria</taxon>
        <taxon>Pseudomonadati</taxon>
        <taxon>Spirochaetota</taxon>
        <taxon>Spirochaetia</taxon>
        <taxon>Spirochaetales</taxon>
        <taxon>Spirochaetaceae</taxon>
        <taxon>Salinispira</taxon>
    </lineage>
</organism>
<feature type="region of interest" description="Disordered" evidence="1">
    <location>
        <begin position="772"/>
        <end position="805"/>
    </location>
</feature>
<dbReference type="eggNOG" id="ENOG503478X">
    <property type="taxonomic scope" value="Bacteria"/>
</dbReference>
<dbReference type="AlphaFoldDB" id="V5WIP3"/>